<reference evidence="6 7" key="1">
    <citation type="submission" date="2016-10" db="EMBL/GenBank/DDBJ databases">
        <authorList>
            <person name="de Groot N.N."/>
        </authorList>
    </citation>
    <scope>NUCLEOTIDE SEQUENCE [LARGE SCALE GENOMIC DNA]</scope>
    <source>
        <strain evidence="6 7">DSM 21035</strain>
    </source>
</reference>
<keyword evidence="1 4" id="KW-0349">Heme</keyword>
<dbReference type="AlphaFoldDB" id="A0A1H9GGR1"/>
<dbReference type="OrthoDB" id="1494333at2"/>
<dbReference type="GO" id="GO:0046872">
    <property type="term" value="F:metal ion binding"/>
    <property type="evidence" value="ECO:0007669"/>
    <property type="project" value="UniProtKB-KW"/>
</dbReference>
<evidence type="ECO:0000256" key="1">
    <source>
        <dbReference type="ARBA" id="ARBA00022617"/>
    </source>
</evidence>
<evidence type="ECO:0000313" key="6">
    <source>
        <dbReference type="EMBL" id="SEQ49048.1"/>
    </source>
</evidence>
<gene>
    <name evidence="6" type="ORF">SAMN05421824_1792</name>
</gene>
<name>A0A1H9GGR1_9FLAO</name>
<dbReference type="SUPFAM" id="SSF46626">
    <property type="entry name" value="Cytochrome c"/>
    <property type="match status" value="1"/>
</dbReference>
<protein>
    <recommendedName>
        <fullName evidence="5">Cytochrome c domain-containing protein</fullName>
    </recommendedName>
</protein>
<keyword evidence="7" id="KW-1185">Reference proteome</keyword>
<organism evidence="6 7">
    <name type="scientific">Hyunsoonleella jejuensis</name>
    <dbReference type="NCBI Taxonomy" id="419940"/>
    <lineage>
        <taxon>Bacteria</taxon>
        <taxon>Pseudomonadati</taxon>
        <taxon>Bacteroidota</taxon>
        <taxon>Flavobacteriia</taxon>
        <taxon>Flavobacteriales</taxon>
        <taxon>Flavobacteriaceae</taxon>
    </lineage>
</organism>
<dbReference type="InterPro" id="IPR009056">
    <property type="entry name" value="Cyt_c-like_dom"/>
</dbReference>
<dbReference type="Gene3D" id="1.10.760.10">
    <property type="entry name" value="Cytochrome c-like domain"/>
    <property type="match status" value="1"/>
</dbReference>
<evidence type="ECO:0000256" key="2">
    <source>
        <dbReference type="ARBA" id="ARBA00022723"/>
    </source>
</evidence>
<feature type="domain" description="Cytochrome c" evidence="5">
    <location>
        <begin position="35"/>
        <end position="132"/>
    </location>
</feature>
<dbReference type="STRING" id="419940.SAMN05421824_1792"/>
<dbReference type="PROSITE" id="PS51007">
    <property type="entry name" value="CYTC"/>
    <property type="match status" value="1"/>
</dbReference>
<accession>A0A1H9GGR1</accession>
<evidence type="ECO:0000313" key="7">
    <source>
        <dbReference type="Proteomes" id="UP000198999"/>
    </source>
</evidence>
<keyword evidence="3 4" id="KW-0408">Iron</keyword>
<dbReference type="GO" id="GO:0020037">
    <property type="term" value="F:heme binding"/>
    <property type="evidence" value="ECO:0007669"/>
    <property type="project" value="InterPro"/>
</dbReference>
<dbReference type="RefSeq" id="WP_092578658.1">
    <property type="nucleotide sequence ID" value="NZ_FOFN01000002.1"/>
</dbReference>
<evidence type="ECO:0000256" key="3">
    <source>
        <dbReference type="ARBA" id="ARBA00023004"/>
    </source>
</evidence>
<dbReference type="Proteomes" id="UP000198999">
    <property type="component" value="Unassembled WGS sequence"/>
</dbReference>
<evidence type="ECO:0000256" key="4">
    <source>
        <dbReference type="PROSITE-ProRule" id="PRU00433"/>
    </source>
</evidence>
<proteinExistence type="predicted"/>
<sequence length="151" mass="17558">MKLVVIVCTFFLAFSCNTEKKQRYEIASKPAVKIEQTHPGKKLMKVHCYICHDATTAEDKRLAPPMEAVKRRYAMESDTKEQFISNIKNFIKHPTKDNAIMFGAVSRFGVMSKMAYPESVIEKIGDYMYDNELEKPDWFEAHYQKNHGKQK</sequence>
<dbReference type="GO" id="GO:0009055">
    <property type="term" value="F:electron transfer activity"/>
    <property type="evidence" value="ECO:0007669"/>
    <property type="project" value="InterPro"/>
</dbReference>
<keyword evidence="2 4" id="KW-0479">Metal-binding</keyword>
<evidence type="ECO:0000259" key="5">
    <source>
        <dbReference type="PROSITE" id="PS51007"/>
    </source>
</evidence>
<dbReference type="EMBL" id="FOFN01000002">
    <property type="protein sequence ID" value="SEQ49048.1"/>
    <property type="molecule type" value="Genomic_DNA"/>
</dbReference>
<dbReference type="InterPro" id="IPR036909">
    <property type="entry name" value="Cyt_c-like_dom_sf"/>
</dbReference>
<dbReference type="PROSITE" id="PS51257">
    <property type="entry name" value="PROKAR_LIPOPROTEIN"/>
    <property type="match status" value="1"/>
</dbReference>